<dbReference type="SUPFAM" id="SSF47336">
    <property type="entry name" value="ACP-like"/>
    <property type="match status" value="1"/>
</dbReference>
<dbReference type="Gene3D" id="1.10.1200.10">
    <property type="entry name" value="ACP-like"/>
    <property type="match status" value="1"/>
</dbReference>
<dbReference type="AlphaFoldDB" id="A0A136PUZ7"/>
<gene>
    <name evidence="2" type="ORF">AWW66_09055</name>
</gene>
<keyword evidence="3" id="KW-1185">Reference proteome</keyword>
<dbReference type="OrthoDB" id="5244566at2"/>
<sequence length="85" mass="9120">MSSPSSPITAAVVEERLRAELIDLGVEEDAISPDAKFDKLEIDSLDVADLMAMVVKEFQVEIPRSELADVTIGQLVARIVAGASH</sequence>
<dbReference type="Proteomes" id="UP000070620">
    <property type="component" value="Unassembled WGS sequence"/>
</dbReference>
<dbReference type="EMBL" id="LRQV01000022">
    <property type="protein sequence ID" value="KXK62279.1"/>
    <property type="molecule type" value="Genomic_DNA"/>
</dbReference>
<dbReference type="InterPro" id="IPR036736">
    <property type="entry name" value="ACP-like_sf"/>
</dbReference>
<reference evidence="2 3" key="1">
    <citation type="submission" date="2016-01" db="EMBL/GenBank/DDBJ databases">
        <title>Whole genome sequence and analysis of Micromonospora rosaria DSM 803, which can produce antibacterial substance rosamicin.</title>
        <authorList>
            <person name="Yang H."/>
            <person name="He X."/>
            <person name="Zhu D."/>
        </authorList>
    </citation>
    <scope>NUCLEOTIDE SEQUENCE [LARGE SCALE GENOMIC DNA]</scope>
    <source>
        <strain evidence="2 3">DSM 803</strain>
    </source>
</reference>
<dbReference type="PROSITE" id="PS50075">
    <property type="entry name" value="CARRIER"/>
    <property type="match status" value="1"/>
</dbReference>
<comment type="caution">
    <text evidence="2">The sequence shown here is derived from an EMBL/GenBank/DDBJ whole genome shotgun (WGS) entry which is preliminary data.</text>
</comment>
<name>A0A136PUZ7_9ACTN</name>
<protein>
    <recommendedName>
        <fullName evidence="1">Carrier domain-containing protein</fullName>
    </recommendedName>
</protein>
<feature type="domain" description="Carrier" evidence="1">
    <location>
        <begin position="3"/>
        <end position="84"/>
    </location>
</feature>
<accession>A0A136PUZ7</accession>
<dbReference type="RefSeq" id="WP_067362638.1">
    <property type="nucleotide sequence ID" value="NZ_JBIUBN010000010.1"/>
</dbReference>
<evidence type="ECO:0000313" key="3">
    <source>
        <dbReference type="Proteomes" id="UP000070620"/>
    </source>
</evidence>
<dbReference type="InterPro" id="IPR009081">
    <property type="entry name" value="PP-bd_ACP"/>
</dbReference>
<organism evidence="2 3">
    <name type="scientific">Micromonospora rosaria</name>
    <dbReference type="NCBI Taxonomy" id="47874"/>
    <lineage>
        <taxon>Bacteria</taxon>
        <taxon>Bacillati</taxon>
        <taxon>Actinomycetota</taxon>
        <taxon>Actinomycetes</taxon>
        <taxon>Micromonosporales</taxon>
        <taxon>Micromonosporaceae</taxon>
        <taxon>Micromonospora</taxon>
    </lineage>
</organism>
<dbReference type="Pfam" id="PF00550">
    <property type="entry name" value="PP-binding"/>
    <property type="match status" value="1"/>
</dbReference>
<evidence type="ECO:0000313" key="2">
    <source>
        <dbReference type="EMBL" id="KXK62279.1"/>
    </source>
</evidence>
<proteinExistence type="predicted"/>
<evidence type="ECO:0000259" key="1">
    <source>
        <dbReference type="PROSITE" id="PS50075"/>
    </source>
</evidence>